<protein>
    <recommendedName>
        <fullName evidence="1">Putative amidase domain-containing protein</fullName>
    </recommendedName>
</protein>
<keyword evidence="3" id="KW-1185">Reference proteome</keyword>
<gene>
    <name evidence="2" type="ORF">HNQ94_000179</name>
</gene>
<name>A0A841Q2W8_9BACI</name>
<dbReference type="Pfam" id="PF12671">
    <property type="entry name" value="Amidase_6"/>
    <property type="match status" value="1"/>
</dbReference>
<evidence type="ECO:0000313" key="3">
    <source>
        <dbReference type="Proteomes" id="UP000581688"/>
    </source>
</evidence>
<accession>A0A841Q2W8</accession>
<dbReference type="AlphaFoldDB" id="A0A841Q2W8"/>
<dbReference type="InterPro" id="IPR024301">
    <property type="entry name" value="Amidase_6"/>
</dbReference>
<evidence type="ECO:0000313" key="2">
    <source>
        <dbReference type="EMBL" id="MBB6451758.1"/>
    </source>
</evidence>
<dbReference type="Proteomes" id="UP000581688">
    <property type="component" value="Unassembled WGS sequence"/>
</dbReference>
<comment type="caution">
    <text evidence="2">The sequence shown here is derived from an EMBL/GenBank/DDBJ whole genome shotgun (WGS) entry which is preliminary data.</text>
</comment>
<dbReference type="PANTHER" id="PTHR40032:SF1">
    <property type="entry name" value="EXPORTED PROTEIN"/>
    <property type="match status" value="1"/>
</dbReference>
<dbReference type="PANTHER" id="PTHR40032">
    <property type="entry name" value="EXPORTED PROTEIN-RELATED"/>
    <property type="match status" value="1"/>
</dbReference>
<dbReference type="EMBL" id="JACHGH010000001">
    <property type="protein sequence ID" value="MBB6451758.1"/>
    <property type="molecule type" value="Genomic_DNA"/>
</dbReference>
<reference evidence="2 3" key="1">
    <citation type="submission" date="2020-08" db="EMBL/GenBank/DDBJ databases">
        <title>Genomic Encyclopedia of Type Strains, Phase IV (KMG-IV): sequencing the most valuable type-strain genomes for metagenomic binning, comparative biology and taxonomic classification.</title>
        <authorList>
            <person name="Goeker M."/>
        </authorList>
    </citation>
    <scope>NUCLEOTIDE SEQUENCE [LARGE SCALE GENOMIC DNA]</scope>
    <source>
        <strain evidence="2 3">DSM 19612</strain>
    </source>
</reference>
<dbReference type="RefSeq" id="WP_246200002.1">
    <property type="nucleotide sequence ID" value="NZ_CADDWK010000007.1"/>
</dbReference>
<proteinExistence type="predicted"/>
<dbReference type="Gene3D" id="3.90.1720.10">
    <property type="entry name" value="endopeptidase domain like (from Nostoc punctiforme)"/>
    <property type="match status" value="1"/>
</dbReference>
<sequence length="289" mass="33903">MSKHILQQEWENMIFGRSGRSQWWKKKKADYDKRGVKVLQVAGDGQPFHRLKAERSEDEVFYLVHLTMLLKQEDEMFLEELIFPFKVKLDGDKIISHEMMSSPIQENAAVDNIDYSIGPEEYLREGKRSFSYDRRKAVQYAERWWNDYNPDYHKFDVDCTNYISQCLHAGGAAMWGEPNRSKGWWYNGTNWSYSWSVANAMRWYLSGAHQGLTAIEKEHATDLMPGDVICYDFEGDGKWNHTTIVVAKDGNGEPLVNAHTENSRHRYWKYEDSTAWTPDIQYKFFHIGG</sequence>
<evidence type="ECO:0000259" key="1">
    <source>
        <dbReference type="Pfam" id="PF12671"/>
    </source>
</evidence>
<organism evidence="2 3">
    <name type="scientific">Salirhabdus euzebyi</name>
    <dbReference type="NCBI Taxonomy" id="394506"/>
    <lineage>
        <taxon>Bacteria</taxon>
        <taxon>Bacillati</taxon>
        <taxon>Bacillota</taxon>
        <taxon>Bacilli</taxon>
        <taxon>Bacillales</taxon>
        <taxon>Bacillaceae</taxon>
        <taxon>Salirhabdus</taxon>
    </lineage>
</organism>
<feature type="domain" description="Putative amidase" evidence="1">
    <location>
        <begin position="131"/>
        <end position="283"/>
    </location>
</feature>